<dbReference type="RefSeq" id="WP_073316448.1">
    <property type="nucleotide sequence ID" value="NZ_FQYP01000005.1"/>
</dbReference>
<dbReference type="AlphaFoldDB" id="A0A1M6GFA9"/>
<dbReference type="Pfam" id="PF12833">
    <property type="entry name" value="HTH_18"/>
    <property type="match status" value="1"/>
</dbReference>
<dbReference type="Proteomes" id="UP000184432">
    <property type="component" value="Unassembled WGS sequence"/>
</dbReference>
<organism evidence="5 6">
    <name type="scientific">Aquimarina spongiae</name>
    <dbReference type="NCBI Taxonomy" id="570521"/>
    <lineage>
        <taxon>Bacteria</taxon>
        <taxon>Pseudomonadati</taxon>
        <taxon>Bacteroidota</taxon>
        <taxon>Flavobacteriia</taxon>
        <taxon>Flavobacteriales</taxon>
        <taxon>Flavobacteriaceae</taxon>
        <taxon>Aquimarina</taxon>
    </lineage>
</organism>
<keyword evidence="2" id="KW-0238">DNA-binding</keyword>
<evidence type="ECO:0000256" key="1">
    <source>
        <dbReference type="ARBA" id="ARBA00023015"/>
    </source>
</evidence>
<keyword evidence="3" id="KW-0804">Transcription</keyword>
<dbReference type="InterPro" id="IPR014710">
    <property type="entry name" value="RmlC-like_jellyroll"/>
</dbReference>
<dbReference type="Pfam" id="PF02311">
    <property type="entry name" value="AraC_binding"/>
    <property type="match status" value="1"/>
</dbReference>
<dbReference type="SUPFAM" id="SSF51215">
    <property type="entry name" value="Regulatory protein AraC"/>
    <property type="match status" value="1"/>
</dbReference>
<dbReference type="STRING" id="570521.SAMN04488508_105251"/>
<dbReference type="InterPro" id="IPR018060">
    <property type="entry name" value="HTH_AraC"/>
</dbReference>
<dbReference type="Gene3D" id="1.10.10.60">
    <property type="entry name" value="Homeodomain-like"/>
    <property type="match status" value="2"/>
</dbReference>
<keyword evidence="1" id="KW-0805">Transcription regulation</keyword>
<dbReference type="PROSITE" id="PS01124">
    <property type="entry name" value="HTH_ARAC_FAMILY_2"/>
    <property type="match status" value="1"/>
</dbReference>
<dbReference type="InterPro" id="IPR037923">
    <property type="entry name" value="HTH-like"/>
</dbReference>
<name>A0A1M6GFA9_9FLAO</name>
<gene>
    <name evidence="5" type="ORF">SAMN04488508_105251</name>
</gene>
<dbReference type="PANTHER" id="PTHR43280:SF27">
    <property type="entry name" value="TRANSCRIPTIONAL REGULATOR MTLR"/>
    <property type="match status" value="1"/>
</dbReference>
<dbReference type="PROSITE" id="PS00041">
    <property type="entry name" value="HTH_ARAC_FAMILY_1"/>
    <property type="match status" value="1"/>
</dbReference>
<dbReference type="SMART" id="SM00342">
    <property type="entry name" value="HTH_ARAC"/>
    <property type="match status" value="1"/>
</dbReference>
<evidence type="ECO:0000256" key="2">
    <source>
        <dbReference type="ARBA" id="ARBA00023125"/>
    </source>
</evidence>
<protein>
    <submittedName>
        <fullName evidence="5">Transcriptional regulator, AraC family</fullName>
    </submittedName>
</protein>
<dbReference type="InterPro" id="IPR020449">
    <property type="entry name" value="Tscrpt_reg_AraC-type_HTH"/>
</dbReference>
<dbReference type="InterPro" id="IPR003313">
    <property type="entry name" value="AraC-bd"/>
</dbReference>
<evidence type="ECO:0000313" key="6">
    <source>
        <dbReference type="Proteomes" id="UP000184432"/>
    </source>
</evidence>
<reference evidence="6" key="1">
    <citation type="submission" date="2016-11" db="EMBL/GenBank/DDBJ databases">
        <authorList>
            <person name="Varghese N."/>
            <person name="Submissions S."/>
        </authorList>
    </citation>
    <scope>NUCLEOTIDE SEQUENCE [LARGE SCALE GENOMIC DNA]</scope>
    <source>
        <strain evidence="6">DSM 22623</strain>
    </source>
</reference>
<accession>A0A1M6GFA9</accession>
<dbReference type="EMBL" id="FQYP01000005">
    <property type="protein sequence ID" value="SHJ08640.1"/>
    <property type="molecule type" value="Genomic_DNA"/>
</dbReference>
<dbReference type="InterPro" id="IPR009057">
    <property type="entry name" value="Homeodomain-like_sf"/>
</dbReference>
<sequence>MRKAAFEKVVPPKDSSFKVFHCKASFASFEGRWHFHPEYEIVYLPSGRGKRFIGTRISRFEDGDLILLGPNIPHNCFNVGFESEEYEEYVIQFNGADIKEMSKYFKEFGDIEHLLIQANTGLTVNSDKKHEIGALIKEMVDLSPIEKLLRLFHVLHQFAQVTYQSLDARQYLALSVTTTERVKDIYKIIQEQYQTNISTRQVANEIGMTESSFCRFFLKNTGKTFKQALTEVRVQNACNLLVNTDNTISNIAFDCGFNSLSLFNRLFKRVVDDTPNSYRQKYVNHLQVSIPKIA</sequence>
<evidence type="ECO:0000313" key="5">
    <source>
        <dbReference type="EMBL" id="SHJ08640.1"/>
    </source>
</evidence>
<keyword evidence="6" id="KW-1185">Reference proteome</keyword>
<proteinExistence type="predicted"/>
<dbReference type="GO" id="GO:0043565">
    <property type="term" value="F:sequence-specific DNA binding"/>
    <property type="evidence" value="ECO:0007669"/>
    <property type="project" value="InterPro"/>
</dbReference>
<evidence type="ECO:0000256" key="3">
    <source>
        <dbReference type="ARBA" id="ARBA00023163"/>
    </source>
</evidence>
<evidence type="ECO:0000259" key="4">
    <source>
        <dbReference type="PROSITE" id="PS01124"/>
    </source>
</evidence>
<dbReference type="PANTHER" id="PTHR43280">
    <property type="entry name" value="ARAC-FAMILY TRANSCRIPTIONAL REGULATOR"/>
    <property type="match status" value="1"/>
</dbReference>
<dbReference type="Gene3D" id="2.60.120.10">
    <property type="entry name" value="Jelly Rolls"/>
    <property type="match status" value="1"/>
</dbReference>
<dbReference type="OrthoDB" id="1410704at2"/>
<dbReference type="CDD" id="cd06976">
    <property type="entry name" value="cupin_MtlR-like_N"/>
    <property type="match status" value="1"/>
</dbReference>
<dbReference type="GO" id="GO:0003700">
    <property type="term" value="F:DNA-binding transcription factor activity"/>
    <property type="evidence" value="ECO:0007669"/>
    <property type="project" value="InterPro"/>
</dbReference>
<dbReference type="SUPFAM" id="SSF46689">
    <property type="entry name" value="Homeodomain-like"/>
    <property type="match status" value="2"/>
</dbReference>
<dbReference type="InterPro" id="IPR018062">
    <property type="entry name" value="HTH_AraC-typ_CS"/>
</dbReference>
<dbReference type="PRINTS" id="PR00032">
    <property type="entry name" value="HTHARAC"/>
</dbReference>
<feature type="domain" description="HTH araC/xylS-type" evidence="4">
    <location>
        <begin position="183"/>
        <end position="281"/>
    </location>
</feature>